<protein>
    <submittedName>
        <fullName evidence="2">Uncharacterized protein</fullName>
    </submittedName>
</protein>
<feature type="signal peptide" evidence="1">
    <location>
        <begin position="1"/>
        <end position="22"/>
    </location>
</feature>
<organism evidence="2 3">
    <name type="scientific">Fulvimarina uroteuthidis</name>
    <dbReference type="NCBI Taxonomy" id="3098149"/>
    <lineage>
        <taxon>Bacteria</taxon>
        <taxon>Pseudomonadati</taxon>
        <taxon>Pseudomonadota</taxon>
        <taxon>Alphaproteobacteria</taxon>
        <taxon>Hyphomicrobiales</taxon>
        <taxon>Aurantimonadaceae</taxon>
        <taxon>Fulvimarina</taxon>
    </lineage>
</organism>
<dbReference type="EMBL" id="JAXLPB010000001">
    <property type="protein sequence ID" value="MDY8108112.1"/>
    <property type="molecule type" value="Genomic_DNA"/>
</dbReference>
<reference evidence="2 3" key="1">
    <citation type="submission" date="2023-12" db="EMBL/GenBank/DDBJ databases">
        <title>Description of Novel Strain Fulvimarina sp. 2208YS6-2-32 isolated from Uroteuthis (Photololigo) edulis.</title>
        <authorList>
            <person name="Park J.-S."/>
        </authorList>
    </citation>
    <scope>NUCLEOTIDE SEQUENCE [LARGE SCALE GENOMIC DNA]</scope>
    <source>
        <strain evidence="2 3">2208YS6-2-32</strain>
    </source>
</reference>
<evidence type="ECO:0000313" key="3">
    <source>
        <dbReference type="Proteomes" id="UP001294412"/>
    </source>
</evidence>
<evidence type="ECO:0000313" key="2">
    <source>
        <dbReference type="EMBL" id="MDY8108112.1"/>
    </source>
</evidence>
<name>A0ABU5HYE4_9HYPH</name>
<dbReference type="RefSeq" id="WP_322185559.1">
    <property type="nucleotide sequence ID" value="NZ_JAXLPB010000001.1"/>
</dbReference>
<keyword evidence="1" id="KW-0732">Signal</keyword>
<keyword evidence="3" id="KW-1185">Reference proteome</keyword>
<proteinExistence type="predicted"/>
<dbReference type="Proteomes" id="UP001294412">
    <property type="component" value="Unassembled WGS sequence"/>
</dbReference>
<sequence length="105" mass="10812">MSRALAAALFVLSAFAATPSAAADSCGFFAIAGAFPSFPGADRRSDEIGGSAWGLDSSDSPNAGRGLWVVAEGPGSRAQAEGWARDYRAKGVGDAYVTRRCFFGE</sequence>
<gene>
    <name evidence="2" type="ORF">U0C82_02975</name>
</gene>
<accession>A0ABU5HYE4</accession>
<evidence type="ECO:0000256" key="1">
    <source>
        <dbReference type="SAM" id="SignalP"/>
    </source>
</evidence>
<comment type="caution">
    <text evidence="2">The sequence shown here is derived from an EMBL/GenBank/DDBJ whole genome shotgun (WGS) entry which is preliminary data.</text>
</comment>
<feature type="chain" id="PRO_5046590595" evidence="1">
    <location>
        <begin position="23"/>
        <end position="105"/>
    </location>
</feature>